<dbReference type="InterPro" id="IPR011765">
    <property type="entry name" value="Pept_M16_N"/>
</dbReference>
<dbReference type="InterPro" id="IPR050361">
    <property type="entry name" value="MPP/UQCRC_Complex"/>
</dbReference>
<evidence type="ECO:0000313" key="4">
    <source>
        <dbReference type="EMBL" id="QEK11879.1"/>
    </source>
</evidence>
<evidence type="ECO:0000259" key="3">
    <source>
        <dbReference type="Pfam" id="PF05193"/>
    </source>
</evidence>
<dbReference type="PANTHER" id="PTHR11851">
    <property type="entry name" value="METALLOPROTEASE"/>
    <property type="match status" value="1"/>
</dbReference>
<dbReference type="EMBL" id="CP042243">
    <property type="protein sequence ID" value="QEK11879.1"/>
    <property type="molecule type" value="Genomic_DNA"/>
</dbReference>
<evidence type="ECO:0000256" key="1">
    <source>
        <dbReference type="ARBA" id="ARBA00007261"/>
    </source>
</evidence>
<dbReference type="AlphaFoldDB" id="A0A5C0SG14"/>
<accession>A0A5C0SG14</accession>
<gene>
    <name evidence="4" type="ORF">FQB35_05570</name>
</gene>
<evidence type="ECO:0000259" key="2">
    <source>
        <dbReference type="Pfam" id="PF00675"/>
    </source>
</evidence>
<reference evidence="4 5" key="1">
    <citation type="submission" date="2019-07" db="EMBL/GenBank/DDBJ databases">
        <title>Complete genome of Crassaminicella thermophila SY095.</title>
        <authorList>
            <person name="Li X."/>
        </authorList>
    </citation>
    <scope>NUCLEOTIDE SEQUENCE [LARGE SCALE GENOMIC DNA]</scope>
    <source>
        <strain evidence="4 5">SY095</strain>
    </source>
</reference>
<dbReference type="InterPro" id="IPR011249">
    <property type="entry name" value="Metalloenz_LuxS/M16"/>
</dbReference>
<feature type="domain" description="Peptidase M16 C-terminal" evidence="3">
    <location>
        <begin position="170"/>
        <end position="345"/>
    </location>
</feature>
<proteinExistence type="inferred from homology"/>
<dbReference type="SUPFAM" id="SSF63411">
    <property type="entry name" value="LuxS/MPP-like metallohydrolase"/>
    <property type="match status" value="2"/>
</dbReference>
<dbReference type="Proteomes" id="UP000324646">
    <property type="component" value="Chromosome"/>
</dbReference>
<dbReference type="KEGG" id="crs:FQB35_05570"/>
<comment type="similarity">
    <text evidence="1">Belongs to the peptidase M16 family.</text>
</comment>
<feature type="domain" description="Peptidase M16 N-terminal" evidence="2">
    <location>
        <begin position="21"/>
        <end position="163"/>
    </location>
</feature>
<name>A0A5C0SG14_CRATE</name>
<evidence type="ECO:0000313" key="5">
    <source>
        <dbReference type="Proteomes" id="UP000324646"/>
    </source>
</evidence>
<dbReference type="Pfam" id="PF00675">
    <property type="entry name" value="Peptidase_M16"/>
    <property type="match status" value="1"/>
</dbReference>
<dbReference type="InterPro" id="IPR007863">
    <property type="entry name" value="Peptidase_M16_C"/>
</dbReference>
<dbReference type="RefSeq" id="WP_148809034.1">
    <property type="nucleotide sequence ID" value="NZ_CP042243.1"/>
</dbReference>
<sequence>MTNQFFNSKEYELKNGIRLITIKKDTHIASIHVGIHIGSMYEQKHEKGICHFIEHMLFKGTNKRDNNRINQDLEERAGSYDAYTDYTSTVLAITALSEELEASTELLSDMIINSTFPKEEIDKERKVILSELKTSMDDVEQYSFNKINEVAFKKSPLRYDILGSEKTIKSFTKEQLENFYHDHYIPNKCIISVVSPFSHDIVKKMIEKYFNNWEKREEKNVLVSVEKNRNIEKVSYKRNIEQNTILFLYTFYGLTRKEELALEILNYKFGESANSILFRALREEKGFSYDVYSEIDVTEFIKTLYIYTTAEEDDIWKAKKVIEDCITKIKNKEIYFDDKHITHMKKVMKTGIFSILEDSQALGNYVLHQKMMGRKIDVFIDDIKELDDIKGDDICKVAQKVFCKPTIHILLNKK</sequence>
<protein>
    <submittedName>
        <fullName evidence="4">Insulinase family protein</fullName>
    </submittedName>
</protein>
<dbReference type="Gene3D" id="3.30.830.10">
    <property type="entry name" value="Metalloenzyme, LuxS/M16 peptidase-like"/>
    <property type="match status" value="2"/>
</dbReference>
<dbReference type="GO" id="GO:0046872">
    <property type="term" value="F:metal ion binding"/>
    <property type="evidence" value="ECO:0007669"/>
    <property type="project" value="InterPro"/>
</dbReference>
<dbReference type="Pfam" id="PF05193">
    <property type="entry name" value="Peptidase_M16_C"/>
    <property type="match status" value="1"/>
</dbReference>
<dbReference type="PANTHER" id="PTHR11851:SF49">
    <property type="entry name" value="MITOCHONDRIAL-PROCESSING PEPTIDASE SUBUNIT ALPHA"/>
    <property type="match status" value="1"/>
</dbReference>
<keyword evidence="5" id="KW-1185">Reference proteome</keyword>
<organism evidence="4 5">
    <name type="scientific">Crassaminicella thermophila</name>
    <dbReference type="NCBI Taxonomy" id="2599308"/>
    <lineage>
        <taxon>Bacteria</taxon>
        <taxon>Bacillati</taxon>
        <taxon>Bacillota</taxon>
        <taxon>Clostridia</taxon>
        <taxon>Eubacteriales</taxon>
        <taxon>Clostridiaceae</taxon>
        <taxon>Crassaminicella</taxon>
    </lineage>
</organism>
<dbReference type="OrthoDB" id="9811314at2"/>